<evidence type="ECO:0000256" key="4">
    <source>
        <dbReference type="ARBA" id="ARBA00022723"/>
    </source>
</evidence>
<dbReference type="PANTHER" id="PTHR10720">
    <property type="entry name" value="HEME OXYGENASE"/>
    <property type="match status" value="1"/>
</dbReference>
<evidence type="ECO:0000256" key="7">
    <source>
        <dbReference type="ARBA" id="ARBA00048328"/>
    </source>
</evidence>
<dbReference type="CDD" id="cd19165">
    <property type="entry name" value="HemeO"/>
    <property type="match status" value="1"/>
</dbReference>
<dbReference type="PANTHER" id="PTHR10720:SF0">
    <property type="entry name" value="HEME OXYGENASE"/>
    <property type="match status" value="1"/>
</dbReference>
<dbReference type="GO" id="GO:0042167">
    <property type="term" value="P:heme catabolic process"/>
    <property type="evidence" value="ECO:0007669"/>
    <property type="project" value="TreeGrafter"/>
</dbReference>
<dbReference type="Gene3D" id="1.20.910.10">
    <property type="entry name" value="Heme oxygenase-like"/>
    <property type="match status" value="1"/>
</dbReference>
<evidence type="ECO:0000256" key="6">
    <source>
        <dbReference type="ARBA" id="ARBA00023004"/>
    </source>
</evidence>
<dbReference type="GO" id="GO:0006979">
    <property type="term" value="P:response to oxidative stress"/>
    <property type="evidence" value="ECO:0007669"/>
    <property type="project" value="TreeGrafter"/>
</dbReference>
<reference evidence="9" key="1">
    <citation type="journal article" date="2023" name="Commun. Biol.">
        <title>Genome analysis of Parmales, the sister group of diatoms, reveals the evolutionary specialization of diatoms from phago-mixotrophs to photoautotrophs.</title>
        <authorList>
            <person name="Ban H."/>
            <person name="Sato S."/>
            <person name="Yoshikawa S."/>
            <person name="Yamada K."/>
            <person name="Nakamura Y."/>
            <person name="Ichinomiya M."/>
            <person name="Sato N."/>
            <person name="Blanc-Mathieu R."/>
            <person name="Endo H."/>
            <person name="Kuwata A."/>
            <person name="Ogata H."/>
        </authorList>
    </citation>
    <scope>NUCLEOTIDE SEQUENCE [LARGE SCALE GENOMIC DNA]</scope>
    <source>
        <strain evidence="9">NIES 3699</strain>
    </source>
</reference>
<dbReference type="PROSITE" id="PS00593">
    <property type="entry name" value="HEME_OXYGENASE"/>
    <property type="match status" value="1"/>
</dbReference>
<dbReference type="GO" id="GO:0046872">
    <property type="term" value="F:metal ion binding"/>
    <property type="evidence" value="ECO:0007669"/>
    <property type="project" value="UniProtKB-KW"/>
</dbReference>
<evidence type="ECO:0000256" key="1">
    <source>
        <dbReference type="ARBA" id="ARBA00006134"/>
    </source>
</evidence>
<evidence type="ECO:0000256" key="3">
    <source>
        <dbReference type="ARBA" id="ARBA00022617"/>
    </source>
</evidence>
<dbReference type="GO" id="GO:0004392">
    <property type="term" value="F:heme oxygenase (decyclizing) activity"/>
    <property type="evidence" value="ECO:0007669"/>
    <property type="project" value="UniProtKB-EC"/>
</dbReference>
<organism evidence="8 9">
    <name type="scientific">Triparma verrucosa</name>
    <dbReference type="NCBI Taxonomy" id="1606542"/>
    <lineage>
        <taxon>Eukaryota</taxon>
        <taxon>Sar</taxon>
        <taxon>Stramenopiles</taxon>
        <taxon>Ochrophyta</taxon>
        <taxon>Bolidophyceae</taxon>
        <taxon>Parmales</taxon>
        <taxon>Triparmaceae</taxon>
        <taxon>Triparma</taxon>
    </lineage>
</organism>
<dbReference type="PRINTS" id="PR00088">
    <property type="entry name" value="HAEMOXYGNASE"/>
</dbReference>
<comment type="caution">
    <text evidence="8">The sequence shown here is derived from an EMBL/GenBank/DDBJ whole genome shotgun (WGS) entry which is preliminary data.</text>
</comment>
<keyword evidence="5" id="KW-0560">Oxidoreductase</keyword>
<dbReference type="GO" id="GO:0020037">
    <property type="term" value="F:heme binding"/>
    <property type="evidence" value="ECO:0007669"/>
    <property type="project" value="TreeGrafter"/>
</dbReference>
<protein>
    <recommendedName>
        <fullName evidence="2">heme oxygenase (biliverdin-producing)</fullName>
        <ecNumber evidence="2">1.14.14.18</ecNumber>
    </recommendedName>
</protein>
<proteinExistence type="inferred from homology"/>
<evidence type="ECO:0000256" key="5">
    <source>
        <dbReference type="ARBA" id="ARBA00023002"/>
    </source>
</evidence>
<dbReference type="AlphaFoldDB" id="A0A9W7BNL0"/>
<sequence length="339" mass="38090">MSTPSRKELLPSNMKGGACHVANKKRDVALSKSIKEGTKMVHKEAENVFFIRSFLKGNININAYAKMTGNLYHVYTMLESVLDENEHLLFGTHQPEALNRSDRLLDDWRYLSGRVSSTAYPEASPATVDYVERLEKIANSSEAHLLIAHAYTRYMGDLSGGQILARCARKALNLPETGEGGSFYEFPGICPKNFKNVYRSKLDELPYEHEMLVSEANVAFALNIRIFEEIDVYNGVEGAIVRPLEFALSAAKKWKEDKEAGKRKNSGPACPFGFTSKTNMTRCPVMGSKNMNGVRTMSEARCPWPFILLHDPERRFQDWQSWLVLAGAYGFAVSLITSK</sequence>
<comment type="catalytic activity">
    <reaction evidence="7">
        <text>heme b + 3 reduced [NADPH--hemoprotein reductase] + 3 O2 = biliverdin IXalpha + CO + Fe(2+) + 3 oxidized [NADPH--hemoprotein reductase] + 3 H2O + H(+)</text>
        <dbReference type="Rhea" id="RHEA:21764"/>
        <dbReference type="Rhea" id="RHEA-COMP:11964"/>
        <dbReference type="Rhea" id="RHEA-COMP:11965"/>
        <dbReference type="ChEBI" id="CHEBI:15377"/>
        <dbReference type="ChEBI" id="CHEBI:15378"/>
        <dbReference type="ChEBI" id="CHEBI:15379"/>
        <dbReference type="ChEBI" id="CHEBI:17245"/>
        <dbReference type="ChEBI" id="CHEBI:29033"/>
        <dbReference type="ChEBI" id="CHEBI:57618"/>
        <dbReference type="ChEBI" id="CHEBI:57991"/>
        <dbReference type="ChEBI" id="CHEBI:58210"/>
        <dbReference type="ChEBI" id="CHEBI:60344"/>
        <dbReference type="EC" id="1.14.14.18"/>
    </reaction>
</comment>
<gene>
    <name evidence="8" type="ORF">TrVE_jg12155</name>
</gene>
<dbReference type="InterPro" id="IPR018207">
    <property type="entry name" value="Haem_oxygenase_CS"/>
</dbReference>
<accession>A0A9W7BNL0</accession>
<evidence type="ECO:0000313" key="9">
    <source>
        <dbReference type="Proteomes" id="UP001165160"/>
    </source>
</evidence>
<dbReference type="EC" id="1.14.14.18" evidence="2"/>
<dbReference type="GO" id="GO:0006788">
    <property type="term" value="P:heme oxidation"/>
    <property type="evidence" value="ECO:0007669"/>
    <property type="project" value="InterPro"/>
</dbReference>
<dbReference type="SUPFAM" id="SSF48613">
    <property type="entry name" value="Heme oxygenase-like"/>
    <property type="match status" value="1"/>
</dbReference>
<keyword evidence="4" id="KW-0479">Metal-binding</keyword>
<dbReference type="Proteomes" id="UP001165160">
    <property type="component" value="Unassembled WGS sequence"/>
</dbReference>
<name>A0A9W7BNL0_9STRA</name>
<dbReference type="InterPro" id="IPR002051">
    <property type="entry name" value="Haem_Oase"/>
</dbReference>
<dbReference type="InterPro" id="IPR016053">
    <property type="entry name" value="Haem_Oase-like"/>
</dbReference>
<keyword evidence="3" id="KW-0349">Heme</keyword>
<evidence type="ECO:0000313" key="8">
    <source>
        <dbReference type="EMBL" id="GMH93717.1"/>
    </source>
</evidence>
<dbReference type="EMBL" id="BRXX01000145">
    <property type="protein sequence ID" value="GMH93717.1"/>
    <property type="molecule type" value="Genomic_DNA"/>
</dbReference>
<comment type="similarity">
    <text evidence="1">Belongs to the heme oxygenase family.</text>
</comment>
<keyword evidence="6" id="KW-0408">Iron</keyword>
<keyword evidence="9" id="KW-1185">Reference proteome</keyword>
<evidence type="ECO:0000256" key="2">
    <source>
        <dbReference type="ARBA" id="ARBA00012360"/>
    </source>
</evidence>
<dbReference type="InterPro" id="IPR016084">
    <property type="entry name" value="Haem_Oase-like_multi-hlx"/>
</dbReference>
<dbReference type="Pfam" id="PF01126">
    <property type="entry name" value="Heme_oxygenase"/>
    <property type="match status" value="1"/>
</dbReference>